<reference evidence="2" key="1">
    <citation type="submission" date="2011-04" db="EMBL/GenBank/DDBJ databases">
        <title>Evolution of plant cell wall degrading machinery underlies the functional diversity of forest fungi.</title>
        <authorList>
            <consortium name="US DOE Joint Genome Institute (JGI-PGF)"/>
            <person name="Eastwood D.C."/>
            <person name="Floudas D."/>
            <person name="Binder M."/>
            <person name="Majcherczyk A."/>
            <person name="Schneider P."/>
            <person name="Aerts A."/>
            <person name="Asiegbu F.O."/>
            <person name="Baker S.E."/>
            <person name="Barry K."/>
            <person name="Bendiksby M."/>
            <person name="Blumentritt M."/>
            <person name="Coutinho P.M."/>
            <person name="Cullen D."/>
            <person name="Cullen D."/>
            <person name="Gathman A."/>
            <person name="Goodell B."/>
            <person name="Henrissat B."/>
            <person name="Ihrmark K."/>
            <person name="Kauserud H."/>
            <person name="Kohler A."/>
            <person name="LaButti K."/>
            <person name="Lapidus A."/>
            <person name="Lavin J.L."/>
            <person name="Lee Y.-H."/>
            <person name="Lindquist E."/>
            <person name="Lilly W."/>
            <person name="Lucas S."/>
            <person name="Morin E."/>
            <person name="Murat C."/>
            <person name="Oguiza J.A."/>
            <person name="Park J."/>
            <person name="Pisabarro A.G."/>
            <person name="Riley R."/>
            <person name="Rosling A."/>
            <person name="Salamov A."/>
            <person name="Schmidt O."/>
            <person name="Schmutz J."/>
            <person name="Skrede I."/>
            <person name="Stenlid J."/>
            <person name="Wiebenga A."/>
            <person name="Xie X."/>
            <person name="Kues U."/>
            <person name="Hibbett D.S."/>
            <person name="Hoffmeister D."/>
            <person name="Hogberg N."/>
            <person name="Martin F."/>
            <person name="Grigoriev I.V."/>
            <person name="Watkinson S.C."/>
        </authorList>
    </citation>
    <scope>NUCLEOTIDE SEQUENCE</scope>
    <source>
        <strain evidence="2">S7.9</strain>
    </source>
</reference>
<gene>
    <name evidence="2" type="ORF">SERLADRAFT_457883</name>
</gene>
<dbReference type="AlphaFoldDB" id="F8NHZ7"/>
<protein>
    <submittedName>
        <fullName evidence="2">Uncharacterized protein</fullName>
    </submittedName>
</protein>
<organism>
    <name type="scientific">Serpula lacrymans var. lacrymans (strain S7.9)</name>
    <name type="common">Dry rot fungus</name>
    <dbReference type="NCBI Taxonomy" id="578457"/>
    <lineage>
        <taxon>Eukaryota</taxon>
        <taxon>Fungi</taxon>
        <taxon>Dikarya</taxon>
        <taxon>Basidiomycota</taxon>
        <taxon>Agaricomycotina</taxon>
        <taxon>Agaricomycetes</taxon>
        <taxon>Agaricomycetidae</taxon>
        <taxon>Boletales</taxon>
        <taxon>Coniophorineae</taxon>
        <taxon>Serpulaceae</taxon>
        <taxon>Serpula</taxon>
    </lineage>
</organism>
<feature type="region of interest" description="Disordered" evidence="1">
    <location>
        <begin position="1"/>
        <end position="20"/>
    </location>
</feature>
<accession>F8NHZ7</accession>
<dbReference type="Proteomes" id="UP000008064">
    <property type="component" value="Unassembled WGS sequence"/>
</dbReference>
<proteinExistence type="predicted"/>
<sequence>MFTLPQPSLSSSSPDSKDGLPVVELTETKPALQRLLGMYLPDYLEKDGKIASVDDWKEVFDAANKYEMKAAVKCLSWSLDSLAEAEPMRVFIVATQHGLNDAAQKAAFNTLKVPFGAWGVLPELEYVTGGDLQRLFQYHNACGKLASSTLKNWYKVDKAYCWYSCSNRNTSCGTAWNGSFSVTDWWETFEKDLTVVLEKNPRGAAVEEGNIASQALVTASKCDT</sequence>
<evidence type="ECO:0000256" key="1">
    <source>
        <dbReference type="SAM" id="MobiDB-lite"/>
    </source>
</evidence>
<dbReference type="HOGENOM" id="CLU_052397_0_1_1"/>
<feature type="compositionally biased region" description="Low complexity" evidence="1">
    <location>
        <begin position="1"/>
        <end position="14"/>
    </location>
</feature>
<dbReference type="EMBL" id="GL945429">
    <property type="protein sequence ID" value="EGO29719.1"/>
    <property type="molecule type" value="Genomic_DNA"/>
</dbReference>
<dbReference type="OrthoDB" id="3357985at2759"/>
<feature type="non-terminal residue" evidence="2">
    <location>
        <position position="224"/>
    </location>
</feature>
<dbReference type="GeneID" id="18817600"/>
<evidence type="ECO:0000313" key="2">
    <source>
        <dbReference type="EMBL" id="EGO29719.1"/>
    </source>
</evidence>
<dbReference type="KEGG" id="sla:SERLADRAFT_457883"/>
<name>F8NHZ7_SERL9</name>
<dbReference type="RefSeq" id="XP_007313961.1">
    <property type="nucleotide sequence ID" value="XM_007313899.1"/>
</dbReference>